<sequence>MKIDNVINYYDRIIAGYEIVLGQEIGVNEKNFYLLHHLYALSRTLIRIFFQSNYFDTYTNLFRQNTV</sequence>
<dbReference type="EMBL" id="CAJEWN010000293">
    <property type="protein sequence ID" value="CAD2177219.1"/>
    <property type="molecule type" value="Genomic_DNA"/>
</dbReference>
<comment type="caution">
    <text evidence="1">The sequence shown here is derived from an EMBL/GenBank/DDBJ whole genome shotgun (WGS) entry which is preliminary data.</text>
</comment>
<reference evidence="1 2" key="1">
    <citation type="submission" date="2020-08" db="EMBL/GenBank/DDBJ databases">
        <authorList>
            <person name="Koutsovoulos G."/>
            <person name="Danchin GJ E."/>
        </authorList>
    </citation>
    <scope>NUCLEOTIDE SEQUENCE [LARGE SCALE GENOMIC DNA]</scope>
</reference>
<evidence type="ECO:0000313" key="2">
    <source>
        <dbReference type="Proteomes" id="UP000580250"/>
    </source>
</evidence>
<accession>A0A6V7VQW9</accession>
<dbReference type="AlphaFoldDB" id="A0A6V7VQW9"/>
<organism evidence="1 2">
    <name type="scientific">Meloidogyne enterolobii</name>
    <name type="common">Root-knot nematode worm</name>
    <name type="synonym">Meloidogyne mayaguensis</name>
    <dbReference type="NCBI Taxonomy" id="390850"/>
    <lineage>
        <taxon>Eukaryota</taxon>
        <taxon>Metazoa</taxon>
        <taxon>Ecdysozoa</taxon>
        <taxon>Nematoda</taxon>
        <taxon>Chromadorea</taxon>
        <taxon>Rhabditida</taxon>
        <taxon>Tylenchina</taxon>
        <taxon>Tylenchomorpha</taxon>
        <taxon>Tylenchoidea</taxon>
        <taxon>Meloidogynidae</taxon>
        <taxon>Meloidogyninae</taxon>
        <taxon>Meloidogyne</taxon>
    </lineage>
</organism>
<evidence type="ECO:0000313" key="1">
    <source>
        <dbReference type="EMBL" id="CAD2177219.1"/>
    </source>
</evidence>
<gene>
    <name evidence="1" type="ORF">MENT_LOCUS29087</name>
</gene>
<protein>
    <submittedName>
        <fullName evidence="1">Uncharacterized protein</fullName>
    </submittedName>
</protein>
<name>A0A6V7VQW9_MELEN</name>
<dbReference type="Proteomes" id="UP000580250">
    <property type="component" value="Unassembled WGS sequence"/>
</dbReference>
<proteinExistence type="predicted"/>